<dbReference type="EMBL" id="CP000879">
    <property type="protein sequence ID" value="ABX31033.1"/>
    <property type="molecule type" value="Genomic_DNA"/>
</dbReference>
<feature type="domain" description="ABC-2 type transporter transmembrane" evidence="6">
    <location>
        <begin position="29"/>
        <end position="205"/>
    </location>
</feature>
<dbReference type="InterPro" id="IPR013525">
    <property type="entry name" value="ABC2_TM"/>
</dbReference>
<evidence type="ECO:0000256" key="1">
    <source>
        <dbReference type="ARBA" id="ARBA00004141"/>
    </source>
</evidence>
<feature type="transmembrane region" description="Helical" evidence="5">
    <location>
        <begin position="220"/>
        <end position="242"/>
    </location>
</feature>
<dbReference type="STRING" id="403833.Pmob_0291"/>
<protein>
    <submittedName>
        <fullName evidence="7">ABC-2 type transporter</fullName>
    </submittedName>
</protein>
<feature type="transmembrane region" description="Helical" evidence="5">
    <location>
        <begin position="132"/>
        <end position="157"/>
    </location>
</feature>
<proteinExistence type="predicted"/>
<gene>
    <name evidence="7" type="ordered locus">Pmob_0291</name>
</gene>
<dbReference type="InterPro" id="IPR051784">
    <property type="entry name" value="Nod_factor_ABC_transporter"/>
</dbReference>
<dbReference type="Pfam" id="PF01061">
    <property type="entry name" value="ABC2_membrane"/>
    <property type="match status" value="1"/>
</dbReference>
<dbReference type="HOGENOM" id="CLU_078424_3_0_0"/>
<evidence type="ECO:0000256" key="4">
    <source>
        <dbReference type="ARBA" id="ARBA00023136"/>
    </source>
</evidence>
<evidence type="ECO:0000256" key="3">
    <source>
        <dbReference type="ARBA" id="ARBA00022989"/>
    </source>
</evidence>
<dbReference type="OrthoDB" id="9815972at2"/>
<dbReference type="PANTHER" id="PTHR43229">
    <property type="entry name" value="NODULATION PROTEIN J"/>
    <property type="match status" value="1"/>
</dbReference>
<dbReference type="eggNOG" id="COG0842">
    <property type="taxonomic scope" value="Bacteria"/>
</dbReference>
<comment type="subcellular location">
    <subcellularLocation>
        <location evidence="1">Membrane</location>
        <topology evidence="1">Multi-pass membrane protein</topology>
    </subcellularLocation>
</comment>
<feature type="transmembrane region" description="Helical" evidence="5">
    <location>
        <begin position="54"/>
        <end position="75"/>
    </location>
</feature>
<evidence type="ECO:0000256" key="5">
    <source>
        <dbReference type="SAM" id="Phobius"/>
    </source>
</evidence>
<feature type="transmembrane region" description="Helical" evidence="5">
    <location>
        <begin position="96"/>
        <end position="120"/>
    </location>
</feature>
<feature type="transmembrane region" description="Helical" evidence="5">
    <location>
        <begin position="21"/>
        <end position="42"/>
    </location>
</feature>
<keyword evidence="3 5" id="KW-1133">Transmembrane helix</keyword>
<dbReference type="GO" id="GO:0140359">
    <property type="term" value="F:ABC-type transporter activity"/>
    <property type="evidence" value="ECO:0007669"/>
    <property type="project" value="InterPro"/>
</dbReference>
<accession>A9BJ88</accession>
<name>A9BJ88_PETMO</name>
<keyword evidence="2 5" id="KW-0812">Transmembrane</keyword>
<feature type="transmembrane region" description="Helical" evidence="5">
    <location>
        <begin position="169"/>
        <end position="190"/>
    </location>
</feature>
<dbReference type="AlphaFoldDB" id="A9BJ88"/>
<evidence type="ECO:0000313" key="7">
    <source>
        <dbReference type="EMBL" id="ABX31033.1"/>
    </source>
</evidence>
<dbReference type="PANTHER" id="PTHR43229:SF2">
    <property type="entry name" value="NODULATION PROTEIN J"/>
    <property type="match status" value="1"/>
</dbReference>
<dbReference type="Proteomes" id="UP000000789">
    <property type="component" value="Chromosome"/>
</dbReference>
<keyword evidence="8" id="KW-1185">Reference proteome</keyword>
<evidence type="ECO:0000256" key="2">
    <source>
        <dbReference type="ARBA" id="ARBA00022692"/>
    </source>
</evidence>
<reference evidence="7" key="1">
    <citation type="submission" date="2007-11" db="EMBL/GenBank/DDBJ databases">
        <title>Complete sequence of Petroga mobilis SJ95.</title>
        <authorList>
            <consortium name="US DOE Joint Genome Institute"/>
            <person name="Copeland A."/>
            <person name="Lucas S."/>
            <person name="Lapidus A."/>
            <person name="Barry K."/>
            <person name="Glavina del Rio T."/>
            <person name="Dalin E."/>
            <person name="Tice H."/>
            <person name="Pitluck S."/>
            <person name="Meincke L."/>
            <person name="Brettin T."/>
            <person name="Bruce D."/>
            <person name="Detter J.C."/>
            <person name="Han C."/>
            <person name="Kuske C.R."/>
            <person name="Schmutz J."/>
            <person name="Larimer F."/>
            <person name="Land M."/>
            <person name="Hauser L."/>
            <person name="Kyrpides N."/>
            <person name="Mikhailova N."/>
            <person name="Noll K."/>
            <person name="Richardson P."/>
        </authorList>
    </citation>
    <scope>NUCLEOTIDE SEQUENCE [LARGE SCALE GENOMIC DNA]</scope>
    <source>
        <strain evidence="7">SJ95</strain>
    </source>
</reference>
<sequence length="254" mass="28947">MVKIFKTIKAEFGKYLIEFRTYYPDHIVSLVVTYILFAGFFLGFRNTGNLSEGFYIGFLCWYFASNIISESSVSISFEKQAGTFEQLLLKPVNVEFLCLIKTFIWLIFSSIQVVFLLLLVKLTLPIQLKFDIRIIPILIITLIGLSGFGLFLAALTLRYTKTASFEGIISYFLLFFTGTIINVNAMPKIFQIVSKSLPLTQGIMISTNILENRAVSPLQILTLCLNSFFYLFLGIIIFKIIYNKTKLVGLNTDY</sequence>
<dbReference type="KEGG" id="pmo:Pmob_0291"/>
<dbReference type="GO" id="GO:0016020">
    <property type="term" value="C:membrane"/>
    <property type="evidence" value="ECO:0007669"/>
    <property type="project" value="UniProtKB-SubCell"/>
</dbReference>
<organism evidence="7 8">
    <name type="scientific">Petrotoga mobilis (strain DSM 10674 / SJ95)</name>
    <dbReference type="NCBI Taxonomy" id="403833"/>
    <lineage>
        <taxon>Bacteria</taxon>
        <taxon>Thermotogati</taxon>
        <taxon>Thermotogota</taxon>
        <taxon>Thermotogae</taxon>
        <taxon>Petrotogales</taxon>
        <taxon>Petrotogaceae</taxon>
        <taxon>Petrotoga</taxon>
    </lineage>
</organism>
<evidence type="ECO:0000313" key="8">
    <source>
        <dbReference type="Proteomes" id="UP000000789"/>
    </source>
</evidence>
<evidence type="ECO:0000259" key="6">
    <source>
        <dbReference type="Pfam" id="PF01061"/>
    </source>
</evidence>
<keyword evidence="4 5" id="KW-0472">Membrane</keyword>
<dbReference type="RefSeq" id="WP_012208140.1">
    <property type="nucleotide sequence ID" value="NC_010003.1"/>
</dbReference>